<dbReference type="EMBL" id="BAABHK010000003">
    <property type="protein sequence ID" value="GAA4624363.1"/>
    <property type="molecule type" value="Genomic_DNA"/>
</dbReference>
<evidence type="ECO:0000313" key="2">
    <source>
        <dbReference type="EMBL" id="GAA4624363.1"/>
    </source>
</evidence>
<proteinExistence type="inferred from homology"/>
<organism evidence="2 3">
    <name type="scientific">Actinoallomurus vinaceus</name>
    <dbReference type="NCBI Taxonomy" id="1080074"/>
    <lineage>
        <taxon>Bacteria</taxon>
        <taxon>Bacillati</taxon>
        <taxon>Actinomycetota</taxon>
        <taxon>Actinomycetes</taxon>
        <taxon>Streptosporangiales</taxon>
        <taxon>Thermomonosporaceae</taxon>
        <taxon>Actinoallomurus</taxon>
    </lineage>
</organism>
<name>A0ABP8U8G1_9ACTN</name>
<reference evidence="3" key="1">
    <citation type="journal article" date="2019" name="Int. J. Syst. Evol. Microbiol.">
        <title>The Global Catalogue of Microorganisms (GCM) 10K type strain sequencing project: providing services to taxonomists for standard genome sequencing and annotation.</title>
        <authorList>
            <consortium name="The Broad Institute Genomics Platform"/>
            <consortium name="The Broad Institute Genome Sequencing Center for Infectious Disease"/>
            <person name="Wu L."/>
            <person name="Ma J."/>
        </authorList>
    </citation>
    <scope>NUCLEOTIDE SEQUENCE [LARGE SCALE GENOMIC DNA]</scope>
    <source>
        <strain evidence="3">JCM 17939</strain>
    </source>
</reference>
<dbReference type="PANTHER" id="PTHR10138">
    <property type="entry name" value="TRYPTOPHAN 2,3-DIOXYGENASE"/>
    <property type="match status" value="1"/>
</dbReference>
<keyword evidence="1" id="KW-0408">Iron</keyword>
<dbReference type="Proteomes" id="UP001501442">
    <property type="component" value="Unassembled WGS sequence"/>
</dbReference>
<dbReference type="Gene3D" id="1.20.58.480">
    <property type="match status" value="1"/>
</dbReference>
<keyword evidence="3" id="KW-1185">Reference proteome</keyword>
<dbReference type="InterPro" id="IPR004981">
    <property type="entry name" value="Trp_2_3_dOase"/>
</dbReference>
<comment type="similarity">
    <text evidence="1">Belongs to the tryptophan 2,3-dioxygenase family.</text>
</comment>
<comment type="caution">
    <text evidence="2">The sequence shown here is derived from an EMBL/GenBank/DDBJ whole genome shotgun (WGS) entry which is preliminary data.</text>
</comment>
<comment type="function">
    <text evidence="1">Heme-dependent dioxygenase that catalyzes the oxidative cleavage of the L-tryptophan (L-Trp) pyrrole ring and converts L-tryptophan to N-formyl-L-kynurenine. Catalyzes the oxidative cleavage of the indole moiety.</text>
</comment>
<keyword evidence="1" id="KW-0349">Heme</keyword>
<protein>
    <recommendedName>
        <fullName evidence="1">Tryptophan 2,3-dioxygenase</fullName>
        <shortName evidence="1">TDO</shortName>
        <ecNumber evidence="1">1.13.11.11</ecNumber>
    </recommendedName>
    <alternativeName>
        <fullName evidence="1">Tryptamin 2,3-dioxygenase</fullName>
    </alternativeName>
    <alternativeName>
        <fullName evidence="1">Tryptophan oxygenase</fullName>
        <shortName evidence="1">TO</shortName>
        <shortName evidence="1">TRPO</shortName>
    </alternativeName>
    <alternativeName>
        <fullName evidence="1">Tryptophan pyrrolase</fullName>
    </alternativeName>
    <alternativeName>
        <fullName evidence="1">Tryptophanase</fullName>
    </alternativeName>
</protein>
<keyword evidence="1" id="KW-0223">Dioxygenase</keyword>
<keyword evidence="1" id="KW-0560">Oxidoreductase</keyword>
<evidence type="ECO:0000313" key="3">
    <source>
        <dbReference type="Proteomes" id="UP001501442"/>
    </source>
</evidence>
<dbReference type="Pfam" id="PF03301">
    <property type="entry name" value="Trp_dioxygenase"/>
    <property type="match status" value="2"/>
</dbReference>
<comment type="catalytic activity">
    <reaction evidence="1">
        <text>L-tryptophan + O2 = N-formyl-L-kynurenine</text>
        <dbReference type="Rhea" id="RHEA:24536"/>
        <dbReference type="ChEBI" id="CHEBI:15379"/>
        <dbReference type="ChEBI" id="CHEBI:57912"/>
        <dbReference type="ChEBI" id="CHEBI:58629"/>
        <dbReference type="EC" id="1.13.11.11"/>
    </reaction>
</comment>
<accession>A0ABP8U8G1</accession>
<dbReference type="RefSeq" id="WP_345430813.1">
    <property type="nucleotide sequence ID" value="NZ_BAABHK010000003.1"/>
</dbReference>
<keyword evidence="1" id="KW-0479">Metal-binding</keyword>
<dbReference type="InterPro" id="IPR037217">
    <property type="entry name" value="Trp/Indoleamine_2_3_dOase-like"/>
</dbReference>
<gene>
    <name evidence="1" type="primary">kynA</name>
    <name evidence="2" type="ORF">GCM10023196_024200</name>
</gene>
<dbReference type="HAMAP" id="MF_01972">
    <property type="entry name" value="T23O"/>
    <property type="match status" value="1"/>
</dbReference>
<dbReference type="PANTHER" id="PTHR10138:SF0">
    <property type="entry name" value="TRYPTOPHAN 2,3-DIOXYGENASE"/>
    <property type="match status" value="1"/>
</dbReference>
<comment type="caution">
    <text evidence="1">Lacks conserved residue(s) required for the propagation of feature annotation.</text>
</comment>
<dbReference type="EC" id="1.13.11.11" evidence="1"/>
<comment type="subunit">
    <text evidence="1">Homotetramer.</text>
</comment>
<dbReference type="SUPFAM" id="SSF140959">
    <property type="entry name" value="Indolic compounds 2,3-dioxygenase-like"/>
    <property type="match status" value="1"/>
</dbReference>
<keyword evidence="1" id="KW-0823">Tryptophan catabolism</keyword>
<comment type="cofactor">
    <cofactor evidence="1">
        <name>heme</name>
        <dbReference type="ChEBI" id="CHEBI:30413"/>
    </cofactor>
    <text evidence="1">Binds 1 heme group per subunit.</text>
</comment>
<feature type="binding site" evidence="1">
    <location>
        <position position="253"/>
    </location>
    <ligand>
        <name>substrate</name>
    </ligand>
</feature>
<feature type="binding site" evidence="1">
    <location>
        <position position="118"/>
    </location>
    <ligand>
        <name>substrate</name>
    </ligand>
</feature>
<comment type="pathway">
    <text evidence="1">Amino-acid degradation; L-tryptophan degradation via kynurenine pathway; L-kynurenine from L-tryptophan: step 1/2.</text>
</comment>
<sequence length="281" mass="31076">MTTEASSGCPLHSAVEPKLDFGGTTPYEDYVHASTLHELQRPVTDEPLEMSFLVVTQVMELYFGLLVFDLRHARDRLRADDVREGVAALRRCTGHLKALRAAWLPIARMTPREFNAFRDALGEGSGFQSAAYRHVEFLLGEKSASMLVPHRSVPAQHAELSQALGEPGVYDAALALLARRGHSVPDEVLERDLTQTYNPHPAVEEVWAKIYATGAGEAVRLGEALTDVAEEFTGWRHDHLMATRRAMGTKPGTGGSAGVAWLEKRARRDVFPELWTARSHV</sequence>
<evidence type="ECO:0000256" key="1">
    <source>
        <dbReference type="HAMAP-Rule" id="MF_01972"/>
    </source>
</evidence>
<feature type="binding site" description="axial binding residue" evidence="1">
    <location>
        <position position="239"/>
    </location>
    <ligand>
        <name>heme</name>
        <dbReference type="ChEBI" id="CHEBI:30413"/>
    </ligand>
    <ligandPart>
        <name>Fe</name>
        <dbReference type="ChEBI" id="CHEBI:18248"/>
    </ligandPart>
</feature>